<accession>A0A6I3T7X3</accession>
<reference evidence="2 3" key="1">
    <citation type="submission" date="2019-11" db="EMBL/GenBank/DDBJ databases">
        <title>Type strains purchased from KCTC, JCM and DSMZ.</title>
        <authorList>
            <person name="Lu H."/>
        </authorList>
    </citation>
    <scope>NUCLEOTIDE SEQUENCE [LARGE SCALE GENOMIC DNA]</scope>
    <source>
        <strain evidence="2 3">KCTC 52429</strain>
    </source>
</reference>
<evidence type="ECO:0000313" key="3">
    <source>
        <dbReference type="Proteomes" id="UP000430634"/>
    </source>
</evidence>
<evidence type="ECO:0000259" key="1">
    <source>
        <dbReference type="Pfam" id="PF13296"/>
    </source>
</evidence>
<dbReference type="InterPro" id="IPR028244">
    <property type="entry name" value="T6SS_Rhs_Vgr_dom"/>
</dbReference>
<gene>
    <name evidence="2" type="ORF">GM672_27610</name>
</gene>
<proteinExistence type="predicted"/>
<evidence type="ECO:0000313" key="2">
    <source>
        <dbReference type="EMBL" id="MTV56482.1"/>
    </source>
</evidence>
<protein>
    <recommendedName>
        <fullName evidence="1">Putative type VI secretion system Rhs element associated Vgr domain-containing protein</fullName>
    </recommendedName>
</protein>
<organism evidence="2 3">
    <name type="scientific">Pseudoduganella buxea</name>
    <dbReference type="NCBI Taxonomy" id="1949069"/>
    <lineage>
        <taxon>Bacteria</taxon>
        <taxon>Pseudomonadati</taxon>
        <taxon>Pseudomonadota</taxon>
        <taxon>Betaproteobacteria</taxon>
        <taxon>Burkholderiales</taxon>
        <taxon>Oxalobacteraceae</taxon>
        <taxon>Telluria group</taxon>
        <taxon>Pseudoduganella</taxon>
    </lineage>
</organism>
<feature type="domain" description="Putative type VI secretion system Rhs element associated Vgr" evidence="1">
    <location>
        <begin position="2"/>
        <end position="57"/>
    </location>
</feature>
<name>A0A6I3T7X3_9BURK</name>
<dbReference type="Proteomes" id="UP000430634">
    <property type="component" value="Unassembled WGS sequence"/>
</dbReference>
<dbReference type="AlphaFoldDB" id="A0A6I3T7X3"/>
<sequence length="78" mass="8266">MTGFELRTDAWAVGRGGEGVLLTTSARSAQGASVTSTQMDATEALSGFKAAEELAQTTRPASCIGRYYNNRVVLKPQL</sequence>
<comment type="caution">
    <text evidence="2">The sequence shown here is derived from an EMBL/GenBank/DDBJ whole genome shotgun (WGS) entry which is preliminary data.</text>
</comment>
<dbReference type="RefSeq" id="WP_170300283.1">
    <property type="nucleotide sequence ID" value="NZ_BMKG01000063.1"/>
</dbReference>
<dbReference type="Pfam" id="PF13296">
    <property type="entry name" value="T6SS_Vgr"/>
    <property type="match status" value="1"/>
</dbReference>
<dbReference type="EMBL" id="WNKZ01000206">
    <property type="protein sequence ID" value="MTV56482.1"/>
    <property type="molecule type" value="Genomic_DNA"/>
</dbReference>